<evidence type="ECO:0000256" key="6">
    <source>
        <dbReference type="ARBA" id="ARBA00022989"/>
    </source>
</evidence>
<proteinExistence type="inferred from homology"/>
<dbReference type="Proteomes" id="UP001497512">
    <property type="component" value="Chromosome 1"/>
</dbReference>
<reference evidence="9 10" key="1">
    <citation type="submission" date="2024-02" db="EMBL/GenBank/DDBJ databases">
        <authorList>
            <consortium name="ELIXIR-Norway"/>
            <consortium name="Elixir Norway"/>
        </authorList>
    </citation>
    <scope>NUCLEOTIDE SEQUENCE [LARGE SCALE GENOMIC DNA]</scope>
</reference>
<protein>
    <recommendedName>
        <fullName evidence="11">Oleosin</fullName>
    </recommendedName>
</protein>
<keyword evidence="4" id="KW-0551">Lipid droplet</keyword>
<feature type="transmembrane region" description="Helical" evidence="8">
    <location>
        <begin position="62"/>
        <end position="87"/>
    </location>
</feature>
<evidence type="ECO:0000313" key="9">
    <source>
        <dbReference type="EMBL" id="CAK9192035.1"/>
    </source>
</evidence>
<evidence type="ECO:0000256" key="8">
    <source>
        <dbReference type="SAM" id="Phobius"/>
    </source>
</evidence>
<name>A0ABP0TBZ7_9BRYO</name>
<evidence type="ECO:0000256" key="7">
    <source>
        <dbReference type="ARBA" id="ARBA00023136"/>
    </source>
</evidence>
<gene>
    <name evidence="9" type="ORF">CSSPTR1EN2_LOCUS1689</name>
</gene>
<evidence type="ECO:0000256" key="3">
    <source>
        <dbReference type="ARBA" id="ARBA00010858"/>
    </source>
</evidence>
<comment type="similarity">
    <text evidence="3">Belongs to the oleosin family.</text>
</comment>
<dbReference type="PANTHER" id="PTHR33203:SF24">
    <property type="entry name" value="OLEOSIN"/>
    <property type="match status" value="1"/>
</dbReference>
<keyword evidence="7 8" id="KW-0472">Membrane</keyword>
<dbReference type="InterPro" id="IPR000136">
    <property type="entry name" value="Oleosin"/>
</dbReference>
<evidence type="ECO:0000313" key="10">
    <source>
        <dbReference type="Proteomes" id="UP001497512"/>
    </source>
</evidence>
<dbReference type="Pfam" id="PF01277">
    <property type="entry name" value="Oleosin"/>
    <property type="match status" value="1"/>
</dbReference>
<keyword evidence="6 8" id="KW-1133">Transmembrane helix</keyword>
<keyword evidence="5 8" id="KW-0812">Transmembrane</keyword>
<evidence type="ECO:0008006" key="11">
    <source>
        <dbReference type="Google" id="ProtNLM"/>
    </source>
</evidence>
<evidence type="ECO:0000256" key="2">
    <source>
        <dbReference type="ARBA" id="ARBA00004502"/>
    </source>
</evidence>
<feature type="transmembrane region" description="Helical" evidence="8">
    <location>
        <begin position="93"/>
        <end position="111"/>
    </location>
</feature>
<dbReference type="EMBL" id="OZ019893">
    <property type="protein sequence ID" value="CAK9192035.1"/>
    <property type="molecule type" value="Genomic_DNA"/>
</dbReference>
<comment type="subcellular location">
    <subcellularLocation>
        <location evidence="2">Lipid droplet</location>
    </subcellularLocation>
    <subcellularLocation>
        <location evidence="1">Membrane</location>
        <topology evidence="1">Multi-pass membrane protein</topology>
    </subcellularLocation>
</comment>
<evidence type="ECO:0000256" key="1">
    <source>
        <dbReference type="ARBA" id="ARBA00004141"/>
    </source>
</evidence>
<organism evidence="9 10">
    <name type="scientific">Sphagnum troendelagicum</name>
    <dbReference type="NCBI Taxonomy" id="128251"/>
    <lineage>
        <taxon>Eukaryota</taxon>
        <taxon>Viridiplantae</taxon>
        <taxon>Streptophyta</taxon>
        <taxon>Embryophyta</taxon>
        <taxon>Bryophyta</taxon>
        <taxon>Sphagnophytina</taxon>
        <taxon>Sphagnopsida</taxon>
        <taxon>Sphagnales</taxon>
        <taxon>Sphagnaceae</taxon>
        <taxon>Sphagnum</taxon>
    </lineage>
</organism>
<accession>A0ABP0TBZ7</accession>
<feature type="transmembrane region" description="Helical" evidence="8">
    <location>
        <begin position="34"/>
        <end position="55"/>
    </location>
</feature>
<keyword evidence="10" id="KW-1185">Reference proteome</keyword>
<dbReference type="PANTHER" id="PTHR33203">
    <property type="entry name" value="OLEOSIN"/>
    <property type="match status" value="1"/>
</dbReference>
<evidence type="ECO:0000256" key="4">
    <source>
        <dbReference type="ARBA" id="ARBA00022677"/>
    </source>
</evidence>
<evidence type="ECO:0000256" key="5">
    <source>
        <dbReference type="ARBA" id="ARBA00022692"/>
    </source>
</evidence>
<sequence>MSSAVDQQKKDQLTDRAHELYYRAQQNAPTSRQILGLVTLLIAGGLLLLLGGLALTGTTITVLLATPVLIFFSPVLIPLAVVAFFIIGGLLGASTFGVAVVSGISWAYNYYKGRHPFGADRIDEVRHRLSDTASQIKEKAREYGSEAKGFVQSKTDTSLAA</sequence>